<accession>A0A2U9IHZ2</accession>
<dbReference type="Proteomes" id="UP000248044">
    <property type="component" value="Chromosome"/>
</dbReference>
<organism evidence="1 2">
    <name type="scientific">Acidianus brierleyi</name>
    <dbReference type="NCBI Taxonomy" id="41673"/>
    <lineage>
        <taxon>Archaea</taxon>
        <taxon>Thermoproteota</taxon>
        <taxon>Thermoprotei</taxon>
        <taxon>Sulfolobales</taxon>
        <taxon>Sulfolobaceae</taxon>
        <taxon>Acidianus</taxon>
    </lineage>
</organism>
<name>A0A2U9IHZ2_9CREN</name>
<sequence length="88" mass="10082">MLDTSTYAKFSIGEIPESLWFRFKTLNGYLIMRTAKAILNVGDKKIETYVLTSRDFDGKNLIGLEVIKELAILLDGRETCIMKEFKSK</sequence>
<dbReference type="AlphaFoldDB" id="A0A2U9IHZ2"/>
<evidence type="ECO:0000313" key="2">
    <source>
        <dbReference type="Proteomes" id="UP000248044"/>
    </source>
</evidence>
<reference evidence="1 2" key="1">
    <citation type="submission" date="2018-05" db="EMBL/GenBank/DDBJ databases">
        <title>Complete Genome Sequences of Extremely Thermoacidophilic, Metal-Mobilizing Type-Strain Members of the Archaeal Family Sulfolobaceae: Acidianus brierleyi DSM-1651T, Acidianus sulfidivorans DSM-18786T, Metallosphaera hakonensis DSM-7519T, and Metallosphaera prunae DSM-10039T.</title>
        <authorList>
            <person name="Counts J.A."/>
            <person name="Kelly R.M."/>
        </authorList>
    </citation>
    <scope>NUCLEOTIDE SEQUENCE [LARGE SCALE GENOMIC DNA]</scope>
    <source>
        <strain evidence="1 2">DSM 1651</strain>
    </source>
</reference>
<proteinExistence type="predicted"/>
<gene>
    <name evidence="1" type="ORF">DFR85_14420</name>
</gene>
<keyword evidence="2" id="KW-1185">Reference proteome</keyword>
<protein>
    <submittedName>
        <fullName evidence="1">Uncharacterized protein</fullName>
    </submittedName>
</protein>
<dbReference type="EMBL" id="CP029289">
    <property type="protein sequence ID" value="AWR95605.1"/>
    <property type="molecule type" value="Genomic_DNA"/>
</dbReference>
<evidence type="ECO:0000313" key="1">
    <source>
        <dbReference type="EMBL" id="AWR95605.1"/>
    </source>
</evidence>
<dbReference type="KEGG" id="abri:DFR85_14420"/>
<dbReference type="OrthoDB" id="379670at2157"/>
<dbReference type="GeneID" id="36833374"/>
<dbReference type="RefSeq" id="WP_110271483.1">
    <property type="nucleotide sequence ID" value="NZ_CP029289.2"/>
</dbReference>